<comment type="caution">
    <text evidence="7">The sequence shown here is derived from an EMBL/GenBank/DDBJ whole genome shotgun (WGS) entry which is preliminary data.</text>
</comment>
<accession>A0A6G0RNU6</accession>
<dbReference type="Proteomes" id="UP000486351">
    <property type="component" value="Unassembled WGS sequence"/>
</dbReference>
<dbReference type="PANTHER" id="PTHR33657">
    <property type="entry name" value="DOMAIN PROTEIN, PUTATIVE (AFU_ORTHOLOGUE AFUA_5G00600)-RELATED"/>
    <property type="match status" value="1"/>
</dbReference>
<sequence length="261" mass="28166">MKFYAFLAAALIAAAQAKNVLQSQDASQASQAKDIVQKKGLSTPKSTVKYLDISEGLATKYPMPTGNVTIKPTRPDPRETEPPTPASTLPPTPAAAFKLQATPPADAEVLATARKSTDARAGTTTRGLSCTPGTSPRTRRRREWATATTGSTSFKTPHTNPDVPEPKILGISASAHSGYKKYSTPPENLDGNSVKVNYEDGWPINHALDTTDKAGTFQDLIMWEQMTEDARRALNSVSFGKANTPMNDGNFRSKLDKAWPF</sequence>
<keyword evidence="4" id="KW-0843">Virulence</keyword>
<feature type="chain" id="PRO_5026196707" description="RxLR effector protein" evidence="6">
    <location>
        <begin position="18"/>
        <end position="261"/>
    </location>
</feature>
<evidence type="ECO:0000256" key="5">
    <source>
        <dbReference type="SAM" id="MobiDB-lite"/>
    </source>
</evidence>
<evidence type="ECO:0000256" key="3">
    <source>
        <dbReference type="ARBA" id="ARBA00022525"/>
    </source>
</evidence>
<gene>
    <name evidence="7" type="ORF">PF008_g12077</name>
</gene>
<comment type="similarity">
    <text evidence="2">Belongs to the Necrosis inducing protein (NPP1) family.</text>
</comment>
<dbReference type="InterPro" id="IPR008701">
    <property type="entry name" value="NPP1"/>
</dbReference>
<organism evidence="7 8">
    <name type="scientific">Phytophthora fragariae</name>
    <dbReference type="NCBI Taxonomy" id="53985"/>
    <lineage>
        <taxon>Eukaryota</taxon>
        <taxon>Sar</taxon>
        <taxon>Stramenopiles</taxon>
        <taxon>Oomycota</taxon>
        <taxon>Peronosporomycetes</taxon>
        <taxon>Peronosporales</taxon>
        <taxon>Peronosporaceae</taxon>
        <taxon>Phytophthora</taxon>
    </lineage>
</organism>
<evidence type="ECO:0008006" key="9">
    <source>
        <dbReference type="Google" id="ProtNLM"/>
    </source>
</evidence>
<feature type="signal peptide" evidence="6">
    <location>
        <begin position="1"/>
        <end position="17"/>
    </location>
</feature>
<dbReference type="GO" id="GO:0005576">
    <property type="term" value="C:extracellular region"/>
    <property type="evidence" value="ECO:0007669"/>
    <property type="project" value="UniProtKB-SubCell"/>
</dbReference>
<dbReference type="EMBL" id="QXFY01000668">
    <property type="protein sequence ID" value="KAE9338403.1"/>
    <property type="molecule type" value="Genomic_DNA"/>
</dbReference>
<reference evidence="7 8" key="1">
    <citation type="submission" date="2018-09" db="EMBL/GenBank/DDBJ databases">
        <title>Genomic investigation of the strawberry pathogen Phytophthora fragariae indicates pathogenicity is determined by transcriptional variation in three key races.</title>
        <authorList>
            <person name="Adams T.M."/>
            <person name="Armitage A.D."/>
            <person name="Sobczyk M.K."/>
            <person name="Bates H.J."/>
            <person name="Dunwell J.M."/>
            <person name="Nellist C.F."/>
            <person name="Harrison R.J."/>
        </authorList>
    </citation>
    <scope>NUCLEOTIDE SEQUENCE [LARGE SCALE GENOMIC DNA]</scope>
    <source>
        <strain evidence="7 8">NOV-77</strain>
    </source>
</reference>
<feature type="region of interest" description="Disordered" evidence="5">
    <location>
        <begin position="61"/>
        <end position="93"/>
    </location>
</feature>
<evidence type="ECO:0000256" key="1">
    <source>
        <dbReference type="ARBA" id="ARBA00004613"/>
    </source>
</evidence>
<evidence type="ECO:0000313" key="7">
    <source>
        <dbReference type="EMBL" id="KAE9338403.1"/>
    </source>
</evidence>
<feature type="region of interest" description="Disordered" evidence="5">
    <location>
        <begin position="115"/>
        <end position="165"/>
    </location>
</feature>
<keyword evidence="3" id="KW-0964">Secreted</keyword>
<dbReference type="AlphaFoldDB" id="A0A6G0RNU6"/>
<dbReference type="Pfam" id="PF05630">
    <property type="entry name" value="NPP1"/>
    <property type="match status" value="1"/>
</dbReference>
<evidence type="ECO:0000313" key="8">
    <source>
        <dbReference type="Proteomes" id="UP000486351"/>
    </source>
</evidence>
<protein>
    <recommendedName>
        <fullName evidence="9">RxLR effector protein</fullName>
    </recommendedName>
</protein>
<evidence type="ECO:0000256" key="2">
    <source>
        <dbReference type="ARBA" id="ARBA00009520"/>
    </source>
</evidence>
<evidence type="ECO:0000256" key="4">
    <source>
        <dbReference type="ARBA" id="ARBA00023026"/>
    </source>
</evidence>
<feature type="compositionally biased region" description="Pro residues" evidence="5">
    <location>
        <begin position="82"/>
        <end position="93"/>
    </location>
</feature>
<dbReference type="PANTHER" id="PTHR33657:SF8">
    <property type="entry name" value="DOMAIN PROTEIN, PUTATIVE (AFU_ORTHOLOGUE AFUA_5G00600)-RELATED"/>
    <property type="match status" value="1"/>
</dbReference>
<name>A0A6G0RNU6_9STRA</name>
<evidence type="ECO:0000256" key="6">
    <source>
        <dbReference type="SAM" id="SignalP"/>
    </source>
</evidence>
<keyword evidence="6" id="KW-0732">Signal</keyword>
<comment type="subcellular location">
    <subcellularLocation>
        <location evidence="1">Secreted</location>
    </subcellularLocation>
</comment>
<proteinExistence type="inferred from homology"/>